<dbReference type="InterPro" id="IPR050087">
    <property type="entry name" value="AON_synthase_class-II"/>
</dbReference>
<dbReference type="InterPro" id="IPR004839">
    <property type="entry name" value="Aminotransferase_I/II_large"/>
</dbReference>
<dbReference type="GO" id="GO:0016740">
    <property type="term" value="F:transferase activity"/>
    <property type="evidence" value="ECO:0007669"/>
    <property type="project" value="UniProtKB-KW"/>
</dbReference>
<name>A0A1W2GK61_REIFA</name>
<organism evidence="8 9">
    <name type="scientific">Reichenbachiella faecimaris</name>
    <dbReference type="NCBI Taxonomy" id="692418"/>
    <lineage>
        <taxon>Bacteria</taxon>
        <taxon>Pseudomonadati</taxon>
        <taxon>Bacteroidota</taxon>
        <taxon>Cytophagia</taxon>
        <taxon>Cytophagales</taxon>
        <taxon>Reichenbachiellaceae</taxon>
        <taxon>Reichenbachiella</taxon>
    </lineage>
</organism>
<keyword evidence="4" id="KW-0808">Transferase</keyword>
<keyword evidence="9" id="KW-1185">Reference proteome</keyword>
<dbReference type="Proteomes" id="UP000192472">
    <property type="component" value="Unassembled WGS sequence"/>
</dbReference>
<dbReference type="InterPro" id="IPR015424">
    <property type="entry name" value="PyrdxlP-dep_Trfase"/>
</dbReference>
<evidence type="ECO:0000313" key="8">
    <source>
        <dbReference type="EMBL" id="SMD37040.1"/>
    </source>
</evidence>
<reference evidence="8 9" key="1">
    <citation type="submission" date="2017-04" db="EMBL/GenBank/DDBJ databases">
        <authorList>
            <person name="Afonso C.L."/>
            <person name="Miller P.J."/>
            <person name="Scott M.A."/>
            <person name="Spackman E."/>
            <person name="Goraichik I."/>
            <person name="Dimitrov K.M."/>
            <person name="Suarez D.L."/>
            <person name="Swayne D.E."/>
        </authorList>
    </citation>
    <scope>NUCLEOTIDE SEQUENCE [LARGE SCALE GENOMIC DNA]</scope>
    <source>
        <strain evidence="8 9">DSM 26133</strain>
    </source>
</reference>
<dbReference type="InterPro" id="IPR001917">
    <property type="entry name" value="Aminotrans_II_pyridoxalP_BS"/>
</dbReference>
<gene>
    <name evidence="8" type="ORF">SAMN04488029_3205</name>
</gene>
<evidence type="ECO:0000313" key="9">
    <source>
        <dbReference type="Proteomes" id="UP000192472"/>
    </source>
</evidence>
<protein>
    <submittedName>
        <fullName evidence="8">8-amino-7-oxononanoate synthase</fullName>
    </submittedName>
</protein>
<evidence type="ECO:0000256" key="2">
    <source>
        <dbReference type="ARBA" id="ARBA00005189"/>
    </source>
</evidence>
<dbReference type="RefSeq" id="WP_245827093.1">
    <property type="nucleotide sequence ID" value="NZ_FWYF01000003.1"/>
</dbReference>
<keyword evidence="5 6" id="KW-0663">Pyridoxal phosphate</keyword>
<comment type="cofactor">
    <cofactor evidence="1 6">
        <name>pyridoxal 5'-phosphate</name>
        <dbReference type="ChEBI" id="CHEBI:597326"/>
    </cofactor>
</comment>
<evidence type="ECO:0000256" key="5">
    <source>
        <dbReference type="ARBA" id="ARBA00022898"/>
    </source>
</evidence>
<dbReference type="GO" id="GO:0030170">
    <property type="term" value="F:pyridoxal phosphate binding"/>
    <property type="evidence" value="ECO:0007669"/>
    <property type="project" value="InterPro"/>
</dbReference>
<evidence type="ECO:0000256" key="3">
    <source>
        <dbReference type="ARBA" id="ARBA00010008"/>
    </source>
</evidence>
<evidence type="ECO:0000256" key="1">
    <source>
        <dbReference type="ARBA" id="ARBA00001933"/>
    </source>
</evidence>
<evidence type="ECO:0000256" key="4">
    <source>
        <dbReference type="ARBA" id="ARBA00022679"/>
    </source>
</evidence>
<dbReference type="Pfam" id="PF00155">
    <property type="entry name" value="Aminotran_1_2"/>
    <property type="match status" value="1"/>
</dbReference>
<dbReference type="STRING" id="692418.SAMN04488029_3205"/>
<dbReference type="AlphaFoldDB" id="A0A1W2GK61"/>
<accession>A0A1W2GK61</accession>
<feature type="domain" description="Aminotransferase class I/classII large" evidence="7">
    <location>
        <begin position="33"/>
        <end position="379"/>
    </location>
</feature>
<dbReference type="PANTHER" id="PTHR13693">
    <property type="entry name" value="CLASS II AMINOTRANSFERASE/8-AMINO-7-OXONONANOATE SYNTHASE"/>
    <property type="match status" value="1"/>
</dbReference>
<dbReference type="InterPro" id="IPR015422">
    <property type="entry name" value="PyrdxlP-dep_Trfase_small"/>
</dbReference>
<sequence length="384" mass="42573">MKDLHTCMTNHISQKLHERDLAGSTRKLLTTKDLVDFVSNDYLGLSRSKGLFERIQSYDYSREVNLNGSTGSRLLAGNSATAQQLEIKLAGIFNSEATLLFNSGYVANLALISCVPQRGDTILYDSLSHVCLKEGAFLSKAQRFPFRHNDCEDLEAKLKLATGHIYIIIESVYSMDGDLAPFGDMIALAEKYGAKIIVDEAHSTGLYGNSGSGKLCALGLEEHIFARVHTFGKAMGVHGAVICGSQELIDYLINFARPFIYTTALPLHSLISIDAAFDYLSKNIQLQKDSQDKIFHFNSLFNQKIGKNDNMLKLESHTPIQPIVVPGNKRVRHIAESLQKNGFDVRPILAPTVKEGSERLRISIHTHNTESEIAELINQLAKHV</sequence>
<comment type="similarity">
    <text evidence="3">Belongs to the class-II pyridoxal-phosphate-dependent aminotransferase family. BioF subfamily.</text>
</comment>
<dbReference type="Gene3D" id="3.40.640.10">
    <property type="entry name" value="Type I PLP-dependent aspartate aminotransferase-like (Major domain)"/>
    <property type="match status" value="1"/>
</dbReference>
<dbReference type="InterPro" id="IPR015421">
    <property type="entry name" value="PyrdxlP-dep_Trfase_major"/>
</dbReference>
<dbReference type="Gene3D" id="3.90.1150.10">
    <property type="entry name" value="Aspartate Aminotransferase, domain 1"/>
    <property type="match status" value="1"/>
</dbReference>
<comment type="pathway">
    <text evidence="2">Lipid metabolism.</text>
</comment>
<dbReference type="PANTHER" id="PTHR13693:SF77">
    <property type="entry name" value="8-AMINO-7-OXONONANOATE SYNTHASE"/>
    <property type="match status" value="1"/>
</dbReference>
<dbReference type="GO" id="GO:0009102">
    <property type="term" value="P:biotin biosynthetic process"/>
    <property type="evidence" value="ECO:0007669"/>
    <property type="project" value="TreeGrafter"/>
</dbReference>
<dbReference type="PROSITE" id="PS00599">
    <property type="entry name" value="AA_TRANSFER_CLASS_2"/>
    <property type="match status" value="1"/>
</dbReference>
<proteinExistence type="inferred from homology"/>
<evidence type="ECO:0000256" key="6">
    <source>
        <dbReference type="RuleBase" id="RU003693"/>
    </source>
</evidence>
<dbReference type="EMBL" id="FWYF01000003">
    <property type="protein sequence ID" value="SMD37040.1"/>
    <property type="molecule type" value="Genomic_DNA"/>
</dbReference>
<evidence type="ECO:0000259" key="7">
    <source>
        <dbReference type="Pfam" id="PF00155"/>
    </source>
</evidence>
<dbReference type="SUPFAM" id="SSF53383">
    <property type="entry name" value="PLP-dependent transferases"/>
    <property type="match status" value="1"/>
</dbReference>